<dbReference type="GO" id="GO:0006313">
    <property type="term" value="P:DNA transposition"/>
    <property type="evidence" value="ECO:0007669"/>
    <property type="project" value="InterPro"/>
</dbReference>
<evidence type="ECO:0000256" key="1">
    <source>
        <dbReference type="SAM" id="MobiDB-lite"/>
    </source>
</evidence>
<evidence type="ECO:0000313" key="4">
    <source>
        <dbReference type="Proteomes" id="UP001142400"/>
    </source>
</evidence>
<sequence>MRLFVGDDWAEDHHDIEVMDGAGRRPAKARLPEGMPVMTRLPAIVGEPIGDDPARHASAKARKIYAGTSPITRASGKKKATLTRCVLNDRLIDALLTRAFSTLRVSPNAHAYHQRQRARGGSHNAALRQLANRLVGSRVRGTGGRPAPEGVGVDDGDPAACRHLGSPVDCSEGHARRPRRWEVTGRGAAGRRR</sequence>
<name>A0A9X2LTA4_STRMQ</name>
<dbReference type="GO" id="GO:0003677">
    <property type="term" value="F:DNA binding"/>
    <property type="evidence" value="ECO:0007669"/>
    <property type="project" value="InterPro"/>
</dbReference>
<dbReference type="EMBL" id="JANIIC010000012">
    <property type="protein sequence ID" value="MCQ8829985.1"/>
    <property type="molecule type" value="Genomic_DNA"/>
</dbReference>
<accession>A0A9X2LTA4</accession>
<organism evidence="3 4">
    <name type="scientific">Streptomyces malaysiensis subsp. samsunensis</name>
    <dbReference type="NCBI Taxonomy" id="459658"/>
    <lineage>
        <taxon>Bacteria</taxon>
        <taxon>Bacillati</taxon>
        <taxon>Actinomycetota</taxon>
        <taxon>Actinomycetes</taxon>
        <taxon>Kitasatosporales</taxon>
        <taxon>Streptomycetaceae</taxon>
        <taxon>Streptomyces</taxon>
        <taxon>Streptomyces violaceusniger group</taxon>
    </lineage>
</organism>
<feature type="domain" description="Transposase IS116/IS110/IS902 C-terminal" evidence="2">
    <location>
        <begin position="51"/>
        <end position="114"/>
    </location>
</feature>
<dbReference type="Pfam" id="PF02371">
    <property type="entry name" value="Transposase_20"/>
    <property type="match status" value="1"/>
</dbReference>
<protein>
    <submittedName>
        <fullName evidence="3">Transposase</fullName>
    </submittedName>
</protein>
<feature type="compositionally biased region" description="Basic and acidic residues" evidence="1">
    <location>
        <begin position="171"/>
        <end position="183"/>
    </location>
</feature>
<dbReference type="AlphaFoldDB" id="A0A9X2LTA4"/>
<evidence type="ECO:0000259" key="2">
    <source>
        <dbReference type="Pfam" id="PF02371"/>
    </source>
</evidence>
<proteinExistence type="predicted"/>
<keyword evidence="4" id="KW-1185">Reference proteome</keyword>
<gene>
    <name evidence="3" type="ORF">NQU54_13070</name>
</gene>
<feature type="region of interest" description="Disordered" evidence="1">
    <location>
        <begin position="138"/>
        <end position="193"/>
    </location>
</feature>
<dbReference type="Proteomes" id="UP001142400">
    <property type="component" value="Unassembled WGS sequence"/>
</dbReference>
<dbReference type="GO" id="GO:0004803">
    <property type="term" value="F:transposase activity"/>
    <property type="evidence" value="ECO:0007669"/>
    <property type="project" value="InterPro"/>
</dbReference>
<dbReference type="InterPro" id="IPR003346">
    <property type="entry name" value="Transposase_20"/>
</dbReference>
<reference evidence="3" key="1">
    <citation type="submission" date="2022-06" db="EMBL/GenBank/DDBJ databases">
        <title>WGS of actinobacteria.</title>
        <authorList>
            <person name="Thawai C."/>
        </authorList>
    </citation>
    <scope>NUCLEOTIDE SEQUENCE</scope>
    <source>
        <strain evidence="3">DSM 42010</strain>
    </source>
</reference>
<comment type="caution">
    <text evidence="3">The sequence shown here is derived from an EMBL/GenBank/DDBJ whole genome shotgun (WGS) entry which is preliminary data.</text>
</comment>
<evidence type="ECO:0000313" key="3">
    <source>
        <dbReference type="EMBL" id="MCQ8829985.1"/>
    </source>
</evidence>